<keyword evidence="4" id="KW-1185">Reference proteome</keyword>
<dbReference type="OrthoDB" id="1405746at2"/>
<keyword evidence="1" id="KW-0732">Signal</keyword>
<accession>A0A5C6YMX6</accession>
<sequence>MKTITLLHATFLLIFFLGIKSHAQTPENEIILSQNISQILLLNGGLACAGGDNQWYRAYRLIDKGINTSVALTGVEFGVQAIDASTELEVFAYDYEEFPDGFDISNPPTPLASGTVTVGTGDVGVFIRAYFDTPAVVLPSTTVVVSVVQPTVDGVNFFLGITESETKPSFKSSAQCGPSTPISMIDLGFPDSRHLVNLILEDELSVPARTIENFTVYPNPAKEVLNLFLASLTIKDIELYDIVGKKLNCNYSDSTIDVSGLSEGTYFSKISTDTTVFTRKFVKE</sequence>
<comment type="caution">
    <text evidence="3">The sequence shown here is derived from an EMBL/GenBank/DDBJ whole genome shotgun (WGS) entry which is preliminary data.</text>
</comment>
<evidence type="ECO:0000313" key="3">
    <source>
        <dbReference type="EMBL" id="TXD68668.1"/>
    </source>
</evidence>
<dbReference type="EMBL" id="VORU01000009">
    <property type="protein sequence ID" value="TXD68668.1"/>
    <property type="molecule type" value="Genomic_DNA"/>
</dbReference>
<protein>
    <submittedName>
        <fullName evidence="3">T9SS type A sorting domain-containing protein</fullName>
    </submittedName>
</protein>
<evidence type="ECO:0000313" key="4">
    <source>
        <dbReference type="Proteomes" id="UP000321945"/>
    </source>
</evidence>
<name>A0A5C6YMX6_9FLAO</name>
<dbReference type="AlphaFoldDB" id="A0A5C6YMX6"/>
<organism evidence="3 4">
    <name type="scientific">Aequorivita lipolytica</name>
    <dbReference type="NCBI Taxonomy" id="153267"/>
    <lineage>
        <taxon>Bacteria</taxon>
        <taxon>Pseudomonadati</taxon>
        <taxon>Bacteroidota</taxon>
        <taxon>Flavobacteriia</taxon>
        <taxon>Flavobacteriales</taxon>
        <taxon>Flavobacteriaceae</taxon>
        <taxon>Aequorivita</taxon>
    </lineage>
</organism>
<gene>
    <name evidence="3" type="ORF">ESV24_10910</name>
</gene>
<evidence type="ECO:0000256" key="1">
    <source>
        <dbReference type="ARBA" id="ARBA00022729"/>
    </source>
</evidence>
<reference evidence="3 4" key="1">
    <citation type="submission" date="2019-08" db="EMBL/GenBank/DDBJ databases">
        <title>Genome of Aequorivita lipolytica Y10-2 (type strain).</title>
        <authorList>
            <person name="Bowman J.P."/>
        </authorList>
    </citation>
    <scope>NUCLEOTIDE SEQUENCE [LARGE SCALE GENOMIC DNA]</scope>
    <source>
        <strain evidence="3 4">Y10-2</strain>
    </source>
</reference>
<proteinExistence type="predicted"/>
<dbReference type="Pfam" id="PF18962">
    <property type="entry name" value="Por_Secre_tail"/>
    <property type="match status" value="1"/>
</dbReference>
<evidence type="ECO:0000259" key="2">
    <source>
        <dbReference type="Pfam" id="PF18962"/>
    </source>
</evidence>
<dbReference type="InterPro" id="IPR026444">
    <property type="entry name" value="Secre_tail"/>
</dbReference>
<dbReference type="Proteomes" id="UP000321945">
    <property type="component" value="Unassembled WGS sequence"/>
</dbReference>
<dbReference type="RefSeq" id="WP_111816516.1">
    <property type="nucleotide sequence ID" value="NZ_CBCRZQ010000007.1"/>
</dbReference>
<dbReference type="NCBIfam" id="TIGR04183">
    <property type="entry name" value="Por_Secre_tail"/>
    <property type="match status" value="1"/>
</dbReference>
<feature type="domain" description="Secretion system C-terminal sorting" evidence="2">
    <location>
        <begin position="216"/>
        <end position="282"/>
    </location>
</feature>